<name>A0A3M7P9F4_BRAPC</name>
<sequence length="81" mass="9280">MDEFLSNILIFCSLAMAKMNKYSLLQSTFTSQNISSAIRAAKKKLFNGMKLFLMIFNPNSYLINASNDTKEEIFEYDSCDD</sequence>
<dbReference type="EMBL" id="REGN01012466">
    <property type="protein sequence ID" value="RMZ95334.1"/>
    <property type="molecule type" value="Genomic_DNA"/>
</dbReference>
<accession>A0A3M7P9F4</accession>
<evidence type="ECO:0000313" key="2">
    <source>
        <dbReference type="Proteomes" id="UP000276133"/>
    </source>
</evidence>
<protein>
    <submittedName>
        <fullName evidence="1">Uncharacterized protein</fullName>
    </submittedName>
</protein>
<gene>
    <name evidence="1" type="ORF">BpHYR1_012926</name>
</gene>
<dbReference type="Proteomes" id="UP000276133">
    <property type="component" value="Unassembled WGS sequence"/>
</dbReference>
<organism evidence="1 2">
    <name type="scientific">Brachionus plicatilis</name>
    <name type="common">Marine rotifer</name>
    <name type="synonym">Brachionus muelleri</name>
    <dbReference type="NCBI Taxonomy" id="10195"/>
    <lineage>
        <taxon>Eukaryota</taxon>
        <taxon>Metazoa</taxon>
        <taxon>Spiralia</taxon>
        <taxon>Gnathifera</taxon>
        <taxon>Rotifera</taxon>
        <taxon>Eurotatoria</taxon>
        <taxon>Monogononta</taxon>
        <taxon>Pseudotrocha</taxon>
        <taxon>Ploima</taxon>
        <taxon>Brachionidae</taxon>
        <taxon>Brachionus</taxon>
    </lineage>
</organism>
<keyword evidence="2" id="KW-1185">Reference proteome</keyword>
<dbReference type="AlphaFoldDB" id="A0A3M7P9F4"/>
<proteinExistence type="predicted"/>
<evidence type="ECO:0000313" key="1">
    <source>
        <dbReference type="EMBL" id="RMZ95334.1"/>
    </source>
</evidence>
<reference evidence="1 2" key="1">
    <citation type="journal article" date="2018" name="Sci. Rep.">
        <title>Genomic signatures of local adaptation to the degree of environmental predictability in rotifers.</title>
        <authorList>
            <person name="Franch-Gras L."/>
            <person name="Hahn C."/>
            <person name="Garcia-Roger E.M."/>
            <person name="Carmona M.J."/>
            <person name="Serra M."/>
            <person name="Gomez A."/>
        </authorList>
    </citation>
    <scope>NUCLEOTIDE SEQUENCE [LARGE SCALE GENOMIC DNA]</scope>
    <source>
        <strain evidence="1">HYR1</strain>
    </source>
</reference>
<comment type="caution">
    <text evidence="1">The sequence shown here is derived from an EMBL/GenBank/DDBJ whole genome shotgun (WGS) entry which is preliminary data.</text>
</comment>